<dbReference type="Proteomes" id="UP000838878">
    <property type="component" value="Chromosome 1"/>
</dbReference>
<dbReference type="OrthoDB" id="269227at2759"/>
<gene>
    <name evidence="8" type="ORF">BINO364_LOCUS1687</name>
</gene>
<protein>
    <recommendedName>
        <fullName evidence="6 7">Glucose-methanol-choline oxidoreductase N-terminal domain-containing protein</fullName>
    </recommendedName>
</protein>
<dbReference type="GO" id="GO:0050660">
    <property type="term" value="F:flavin adenine dinucleotide binding"/>
    <property type="evidence" value="ECO:0007669"/>
    <property type="project" value="InterPro"/>
</dbReference>
<dbReference type="PROSITE" id="PS00624">
    <property type="entry name" value="GMC_OXRED_2"/>
    <property type="match status" value="1"/>
</dbReference>
<dbReference type="PROSITE" id="PS00623">
    <property type="entry name" value="GMC_OXRED_1"/>
    <property type="match status" value="1"/>
</dbReference>
<feature type="domain" description="Glucose-methanol-choline oxidoreductase N-terminal" evidence="7">
    <location>
        <begin position="263"/>
        <end position="277"/>
    </location>
</feature>
<evidence type="ECO:0000256" key="4">
    <source>
        <dbReference type="ARBA" id="ARBA00022827"/>
    </source>
</evidence>
<evidence type="ECO:0000256" key="1">
    <source>
        <dbReference type="ARBA" id="ARBA00001974"/>
    </source>
</evidence>
<evidence type="ECO:0000313" key="8">
    <source>
        <dbReference type="EMBL" id="CAH0714666.1"/>
    </source>
</evidence>
<feature type="domain" description="Glucose-methanol-choline oxidoreductase N-terminal" evidence="6">
    <location>
        <begin position="88"/>
        <end position="111"/>
    </location>
</feature>
<evidence type="ECO:0000256" key="2">
    <source>
        <dbReference type="ARBA" id="ARBA00010790"/>
    </source>
</evidence>
<dbReference type="GO" id="GO:0016614">
    <property type="term" value="F:oxidoreductase activity, acting on CH-OH group of donors"/>
    <property type="evidence" value="ECO:0007669"/>
    <property type="project" value="InterPro"/>
</dbReference>
<keyword evidence="4 5" id="KW-0274">FAD</keyword>
<dbReference type="InterPro" id="IPR012132">
    <property type="entry name" value="GMC_OxRdtase"/>
</dbReference>
<organism evidence="8 9">
    <name type="scientific">Brenthis ino</name>
    <name type="common">lesser marbled fritillary</name>
    <dbReference type="NCBI Taxonomy" id="405034"/>
    <lineage>
        <taxon>Eukaryota</taxon>
        <taxon>Metazoa</taxon>
        <taxon>Ecdysozoa</taxon>
        <taxon>Arthropoda</taxon>
        <taxon>Hexapoda</taxon>
        <taxon>Insecta</taxon>
        <taxon>Pterygota</taxon>
        <taxon>Neoptera</taxon>
        <taxon>Endopterygota</taxon>
        <taxon>Lepidoptera</taxon>
        <taxon>Glossata</taxon>
        <taxon>Ditrysia</taxon>
        <taxon>Papilionoidea</taxon>
        <taxon>Nymphalidae</taxon>
        <taxon>Heliconiinae</taxon>
        <taxon>Argynnini</taxon>
        <taxon>Brenthis</taxon>
    </lineage>
</organism>
<dbReference type="InterPro" id="IPR036188">
    <property type="entry name" value="FAD/NAD-bd_sf"/>
</dbReference>
<reference evidence="8" key="1">
    <citation type="submission" date="2021-12" db="EMBL/GenBank/DDBJ databases">
        <authorList>
            <person name="Martin H S."/>
        </authorList>
    </citation>
    <scope>NUCLEOTIDE SEQUENCE</scope>
</reference>
<dbReference type="SUPFAM" id="SSF51905">
    <property type="entry name" value="FAD/NAD(P)-binding domain"/>
    <property type="match status" value="1"/>
</dbReference>
<sequence length="565" mass="63527">MIVTDGQIFDFIIVGGGSAGCVVANRLTEISDWSVLLIEAGDDPPYASEIPGLSVILGNNFEDWTYETVNDNYSSQALKNQKIQTVQGKMLGGSSNVNYMYYVRGFKENYEDWVARGNNGWNWNTLNKYYRRIEYVNYSDNLKRKSENPSDPYIGLTRSDRREQTQKYLDAFKENGHDIIEDRGFSQIGYYESTFNFYNKQRQSGSHVYIKPIATRKNLFILKKTVARNIILDNKIAVGVTVEEVNGVIKNIYARKEIILSAGSFNSPKLLMLSGIGPKKHLEQVGIHTEVHIQNVGSNLQDHMLVPIVISEGNGTNTLSNLDFLSNLDKFPAPAIMGHVALNRNQRYPDYQVTAFPLPSGSIFPTLMCSDVFKWNDDVCVVIANSTNQNILFSLISFLSPKSRGKIRLKSNNPKDAPLIFTGYFSNKIDQVKFANSIKDFISVVDTSYFRNVDGKVVNLEIEQCKNFDFNSQKYWECYVLNMASSQFHYSGTCAMGPEGTGVVDERLRVRGVKNLRVVDASIMPTIVGANTFATVVVIAEKGSEMIKSDHMECSNNDIFSNNTC</sequence>
<keyword evidence="3 5" id="KW-0285">Flavoprotein</keyword>
<comment type="similarity">
    <text evidence="2 5">Belongs to the GMC oxidoreductase family.</text>
</comment>
<evidence type="ECO:0000256" key="3">
    <source>
        <dbReference type="ARBA" id="ARBA00022630"/>
    </source>
</evidence>
<dbReference type="Gene3D" id="3.50.50.60">
    <property type="entry name" value="FAD/NAD(P)-binding domain"/>
    <property type="match status" value="1"/>
</dbReference>
<proteinExistence type="inferred from homology"/>
<dbReference type="PIRSF" id="PIRSF000137">
    <property type="entry name" value="Alcohol_oxidase"/>
    <property type="match status" value="1"/>
</dbReference>
<evidence type="ECO:0000313" key="9">
    <source>
        <dbReference type="Proteomes" id="UP000838878"/>
    </source>
</evidence>
<evidence type="ECO:0000256" key="5">
    <source>
        <dbReference type="RuleBase" id="RU003968"/>
    </source>
</evidence>
<dbReference type="EMBL" id="OV170221">
    <property type="protein sequence ID" value="CAH0714666.1"/>
    <property type="molecule type" value="Genomic_DNA"/>
</dbReference>
<keyword evidence="9" id="KW-1185">Reference proteome</keyword>
<feature type="non-terminal residue" evidence="8">
    <location>
        <position position="565"/>
    </location>
</feature>
<comment type="cofactor">
    <cofactor evidence="1">
        <name>FAD</name>
        <dbReference type="ChEBI" id="CHEBI:57692"/>
    </cofactor>
</comment>
<dbReference type="Gene3D" id="3.30.560.10">
    <property type="entry name" value="Glucose Oxidase, domain 3"/>
    <property type="match status" value="1"/>
</dbReference>
<dbReference type="SUPFAM" id="SSF54373">
    <property type="entry name" value="FAD-linked reductases, C-terminal domain"/>
    <property type="match status" value="1"/>
</dbReference>
<dbReference type="PANTHER" id="PTHR11552:SF147">
    <property type="entry name" value="CHOLINE DEHYDROGENASE, MITOCHONDRIAL"/>
    <property type="match status" value="1"/>
</dbReference>
<dbReference type="Pfam" id="PF00732">
    <property type="entry name" value="GMC_oxred_N"/>
    <property type="match status" value="1"/>
</dbReference>
<dbReference type="InterPro" id="IPR007867">
    <property type="entry name" value="GMC_OxRtase_C"/>
</dbReference>
<dbReference type="InterPro" id="IPR000172">
    <property type="entry name" value="GMC_OxRdtase_N"/>
</dbReference>
<evidence type="ECO:0000259" key="7">
    <source>
        <dbReference type="PROSITE" id="PS00624"/>
    </source>
</evidence>
<name>A0A8J9U6B9_9NEOP</name>
<accession>A0A8J9U6B9</accession>
<dbReference type="PANTHER" id="PTHR11552">
    <property type="entry name" value="GLUCOSE-METHANOL-CHOLINE GMC OXIDOREDUCTASE"/>
    <property type="match status" value="1"/>
</dbReference>
<dbReference type="Pfam" id="PF05199">
    <property type="entry name" value="GMC_oxred_C"/>
    <property type="match status" value="1"/>
</dbReference>
<dbReference type="AlphaFoldDB" id="A0A8J9U6B9"/>
<evidence type="ECO:0000259" key="6">
    <source>
        <dbReference type="PROSITE" id="PS00623"/>
    </source>
</evidence>